<comment type="caution">
    <text evidence="1">The sequence shown here is derived from an EMBL/GenBank/DDBJ whole genome shotgun (WGS) entry which is preliminary data.</text>
</comment>
<sequence length="68" mass="7498">MSIFKVVESDHFKMQSGLPNFVLSVSEWIEKTDAIGIIVKKGNTAEPKPIKILPSNSALPLAYHLNCT</sequence>
<name>A0A0B8T486_9SPHI</name>
<accession>A0A0B8T486</accession>
<evidence type="ECO:0000313" key="1">
    <source>
        <dbReference type="EMBL" id="KGE14243.1"/>
    </source>
</evidence>
<gene>
    <name evidence="1" type="ORF">DI53_2073</name>
</gene>
<dbReference type="EMBL" id="JJMU01000029">
    <property type="protein sequence ID" value="KGE14243.1"/>
    <property type="molecule type" value="Genomic_DNA"/>
</dbReference>
<reference evidence="1 2" key="2">
    <citation type="journal article" date="2015" name="PLoS ONE">
        <title>Whole-Genome Optical Mapping and Finished Genome Sequence of Sphingobacterium deserti sp. nov., a New Species Isolated from the Western Desert of China.</title>
        <authorList>
            <person name="Teng C."/>
            <person name="Zhou Z."/>
            <person name="Molnar I."/>
            <person name="Li X."/>
            <person name="Tang R."/>
            <person name="Chen M."/>
            <person name="Wang L."/>
            <person name="Su S."/>
            <person name="Zhang W."/>
            <person name="Lin M."/>
        </authorList>
    </citation>
    <scope>NUCLEOTIDE SEQUENCE [LARGE SCALE GENOMIC DNA]</scope>
    <source>
        <strain evidence="2">ACCC05744</strain>
    </source>
</reference>
<protein>
    <submittedName>
        <fullName evidence="1">KilA domain-containing protein</fullName>
    </submittedName>
</protein>
<dbReference type="AlphaFoldDB" id="A0A0B8T486"/>
<reference evidence="2" key="1">
    <citation type="submission" date="2014-04" db="EMBL/GenBank/DDBJ databases">
        <title>Whole-Genome optical mapping and complete genome sequence of Sphingobacterium deserti sp. nov., a new spaces isolated from desert in the west of China.</title>
        <authorList>
            <person name="Teng C."/>
            <person name="Zhou Z."/>
            <person name="Li X."/>
            <person name="Chen M."/>
            <person name="Lin M."/>
            <person name="Wang L."/>
            <person name="Su S."/>
            <person name="Zhang C."/>
            <person name="Zhang W."/>
        </authorList>
    </citation>
    <scope>NUCLEOTIDE SEQUENCE [LARGE SCALE GENOMIC DNA]</scope>
    <source>
        <strain evidence="2">ACCC05744</strain>
    </source>
</reference>
<evidence type="ECO:0000313" key="2">
    <source>
        <dbReference type="Proteomes" id="UP000031802"/>
    </source>
</evidence>
<keyword evidence="2" id="KW-1185">Reference proteome</keyword>
<dbReference type="STRING" id="1229276.DI53_2073"/>
<dbReference type="Proteomes" id="UP000031802">
    <property type="component" value="Unassembled WGS sequence"/>
</dbReference>
<proteinExistence type="predicted"/>
<organism evidence="1 2">
    <name type="scientific">Sphingobacterium deserti</name>
    <dbReference type="NCBI Taxonomy" id="1229276"/>
    <lineage>
        <taxon>Bacteria</taxon>
        <taxon>Pseudomonadati</taxon>
        <taxon>Bacteroidota</taxon>
        <taxon>Sphingobacteriia</taxon>
        <taxon>Sphingobacteriales</taxon>
        <taxon>Sphingobacteriaceae</taxon>
        <taxon>Sphingobacterium</taxon>
    </lineage>
</organism>